<dbReference type="Gene3D" id="3.40.50.720">
    <property type="entry name" value="NAD(P)-binding Rossmann-like Domain"/>
    <property type="match status" value="1"/>
</dbReference>
<evidence type="ECO:0000259" key="1">
    <source>
        <dbReference type="Pfam" id="PF02737"/>
    </source>
</evidence>
<evidence type="ECO:0000313" key="2">
    <source>
        <dbReference type="EMBL" id="MFC0710927.1"/>
    </source>
</evidence>
<dbReference type="InterPro" id="IPR036291">
    <property type="entry name" value="NAD(P)-bd_dom_sf"/>
</dbReference>
<comment type="caution">
    <text evidence="2">The sequence shown here is derived from an EMBL/GenBank/DDBJ whole genome shotgun (WGS) entry which is preliminary data.</text>
</comment>
<name>A0ABV6SN20_AZOPA</name>
<proteinExistence type="predicted"/>
<dbReference type="SUPFAM" id="SSF51735">
    <property type="entry name" value="NAD(P)-binding Rossmann-fold domains"/>
    <property type="match status" value="1"/>
</dbReference>
<dbReference type="Proteomes" id="UP001589891">
    <property type="component" value="Unassembled WGS sequence"/>
</dbReference>
<gene>
    <name evidence="2" type="ORF">ACFFGX_15675</name>
</gene>
<dbReference type="Pfam" id="PF02737">
    <property type="entry name" value="3HCDH_N"/>
    <property type="match status" value="1"/>
</dbReference>
<protein>
    <submittedName>
        <fullName evidence="2">3-hydroxyacyl-CoA dehydrogenase NAD-binding domain-containing protein</fullName>
    </submittedName>
</protein>
<sequence>MHCGDAEAVVAGDSGGLAPEWLAEGMRHPGRLLIAHFCSPPHRVPLVAVVAGRQTRGEHLAYVRTLLAGTNL</sequence>
<dbReference type="InterPro" id="IPR006176">
    <property type="entry name" value="3-OHacyl-CoA_DH_NAD-bd"/>
</dbReference>
<feature type="domain" description="3-hydroxyacyl-CoA dehydrogenase NAD binding" evidence="1">
    <location>
        <begin position="5"/>
        <end position="67"/>
    </location>
</feature>
<keyword evidence="3" id="KW-1185">Reference proteome</keyword>
<evidence type="ECO:0000313" key="3">
    <source>
        <dbReference type="Proteomes" id="UP001589891"/>
    </source>
</evidence>
<organism evidence="2 3">
    <name type="scientific">Azorhizophilus paspali</name>
    <name type="common">Azotobacter paspali</name>
    <dbReference type="NCBI Taxonomy" id="69963"/>
    <lineage>
        <taxon>Bacteria</taxon>
        <taxon>Pseudomonadati</taxon>
        <taxon>Pseudomonadota</taxon>
        <taxon>Gammaproteobacteria</taxon>
        <taxon>Pseudomonadales</taxon>
        <taxon>Pseudomonadaceae</taxon>
        <taxon>Azorhizophilus</taxon>
    </lineage>
</organism>
<accession>A0ABV6SN20</accession>
<dbReference type="EMBL" id="JBHLSS010000098">
    <property type="protein sequence ID" value="MFC0710927.1"/>
    <property type="molecule type" value="Genomic_DNA"/>
</dbReference>
<reference evidence="2 3" key="1">
    <citation type="submission" date="2024-09" db="EMBL/GenBank/DDBJ databases">
        <authorList>
            <person name="Sun Q."/>
            <person name="Mori K."/>
        </authorList>
    </citation>
    <scope>NUCLEOTIDE SEQUENCE [LARGE SCALE GENOMIC DNA]</scope>
    <source>
        <strain evidence="2 3">NCAIM B.01794</strain>
    </source>
</reference>
<dbReference type="RefSeq" id="WP_376947499.1">
    <property type="nucleotide sequence ID" value="NZ_CP171449.1"/>
</dbReference>